<dbReference type="Proteomes" id="UP001595387">
    <property type="component" value="Unassembled WGS sequence"/>
</dbReference>
<comment type="caution">
    <text evidence="1">The sequence shown here is derived from an EMBL/GenBank/DDBJ whole genome shotgun (WGS) entry which is preliminary data.</text>
</comment>
<evidence type="ECO:0000313" key="2">
    <source>
        <dbReference type="Proteomes" id="UP001595387"/>
    </source>
</evidence>
<dbReference type="EMBL" id="JBHRRZ010000017">
    <property type="protein sequence ID" value="MFC2949072.1"/>
    <property type="molecule type" value="Genomic_DNA"/>
</dbReference>
<gene>
    <name evidence="1" type="ORF">ACFODW_12060</name>
</gene>
<accession>A0ABV7A7K7</accession>
<sequence length="76" mass="8214">MPPPIRRSWGYQQQPVFIASSGRVSAGAEIYRQQMENIAWRMSLSLGGRGYRQQPAFIASSGGISAVASAEHSMSG</sequence>
<reference evidence="2" key="1">
    <citation type="journal article" date="2019" name="Int. J. Syst. Evol. Microbiol.">
        <title>The Global Catalogue of Microorganisms (GCM) 10K type strain sequencing project: providing services to taxonomists for standard genome sequencing and annotation.</title>
        <authorList>
            <consortium name="The Broad Institute Genomics Platform"/>
            <consortium name="The Broad Institute Genome Sequencing Center for Infectious Disease"/>
            <person name="Wu L."/>
            <person name="Ma J."/>
        </authorList>
    </citation>
    <scope>NUCLEOTIDE SEQUENCE [LARGE SCALE GENOMIC DNA]</scope>
    <source>
        <strain evidence="2">KCTC 13193</strain>
    </source>
</reference>
<proteinExistence type="predicted"/>
<evidence type="ECO:0000313" key="1">
    <source>
        <dbReference type="EMBL" id="MFC2949072.1"/>
    </source>
</evidence>
<protein>
    <submittedName>
        <fullName evidence="1">Uncharacterized protein</fullName>
    </submittedName>
</protein>
<dbReference type="RefSeq" id="WP_390306767.1">
    <property type="nucleotide sequence ID" value="NZ_JBHRRZ010000017.1"/>
</dbReference>
<organism evidence="1 2">
    <name type="scientific">Virgibacillus sediminis</name>
    <dbReference type="NCBI Taxonomy" id="202260"/>
    <lineage>
        <taxon>Bacteria</taxon>
        <taxon>Bacillati</taxon>
        <taxon>Bacillota</taxon>
        <taxon>Bacilli</taxon>
        <taxon>Bacillales</taxon>
        <taxon>Bacillaceae</taxon>
        <taxon>Virgibacillus</taxon>
    </lineage>
</organism>
<name>A0ABV7A7K7_9BACI</name>
<keyword evidence="2" id="KW-1185">Reference proteome</keyword>